<evidence type="ECO:0000256" key="5">
    <source>
        <dbReference type="ARBA" id="ARBA00022898"/>
    </source>
</evidence>
<dbReference type="PANTHER" id="PTHR43586">
    <property type="entry name" value="CYSTEINE DESULFURASE"/>
    <property type="match status" value="1"/>
</dbReference>
<evidence type="ECO:0000256" key="4">
    <source>
        <dbReference type="ARBA" id="ARBA00022679"/>
    </source>
</evidence>
<accession>A0A8D4VSX6</accession>
<dbReference type="InterPro" id="IPR000192">
    <property type="entry name" value="Aminotrans_V_dom"/>
</dbReference>
<dbReference type="InterPro" id="IPR015421">
    <property type="entry name" value="PyrdxlP-dep_Trfase_major"/>
</dbReference>
<dbReference type="GO" id="GO:0031071">
    <property type="term" value="F:cysteine desulfurase activity"/>
    <property type="evidence" value="ECO:0007669"/>
    <property type="project" value="UniProtKB-UniRule"/>
</dbReference>
<comment type="cofactor">
    <cofactor evidence="1 7">
        <name>pyridoxal 5'-phosphate</name>
        <dbReference type="ChEBI" id="CHEBI:597326"/>
    </cofactor>
</comment>
<dbReference type="EC" id="2.8.1.7" evidence="3 8"/>
<dbReference type="Gene3D" id="3.90.1150.10">
    <property type="entry name" value="Aspartate Aminotransferase, domain 1"/>
    <property type="match status" value="1"/>
</dbReference>
<gene>
    <name evidence="10" type="ORF">MoryE10_25350</name>
</gene>
<sequence length="411" mass="44659">MAVESGNYDVQALRRDFPILDQSVHGKPLVYLDNAATTQKPLAVIEAVERYYRQDNANVHRGVHTLSQRATDAHEKARATVQRFLNAKSDKEIVFVRGATEAINLVAQTYGRANLKAGDEVLITAMEHHANIVPWQMLREQLGIVLKVAPMNEAGELLMDEFAALLTPKVKLAALSHMSNALGTVNPVKRMVELAHAQGIPVLLDGAQAVPHAVVDVQELDCDFYVFSGHKLYAPTGIGVLYGKQALLEAMPPYQGGGDMIRRVTFDKTEYAGLPFKFEAGTPHIAGAIGLGAAIDYLEGIGMAAVAAHEHALLAYATEKALEIPGLRLIGTAQDKGGILSFVLERIHPHDIGTILDHCGIACRAGHHCAMPVMDFFRVPATTRASFALYNTFEEVDALMDGIREVIKVFG</sequence>
<proteinExistence type="inferred from homology"/>
<dbReference type="Gene3D" id="3.40.640.10">
    <property type="entry name" value="Type I PLP-dependent aspartate aminotransferase-like (Major domain)"/>
    <property type="match status" value="1"/>
</dbReference>
<dbReference type="InterPro" id="IPR020578">
    <property type="entry name" value="Aminotrans_V_PyrdxlP_BS"/>
</dbReference>
<dbReference type="NCBIfam" id="TIGR01979">
    <property type="entry name" value="sufS"/>
    <property type="match status" value="1"/>
</dbReference>
<protein>
    <recommendedName>
        <fullName evidence="3 8">Cysteine desulfurase</fullName>
        <ecNumber evidence="3 8">2.8.1.7</ecNumber>
    </recommendedName>
</protein>
<evidence type="ECO:0000256" key="6">
    <source>
        <dbReference type="ARBA" id="ARBA00050776"/>
    </source>
</evidence>
<reference evidence="10" key="1">
    <citation type="submission" date="2019-06" db="EMBL/GenBank/DDBJ databases">
        <title>Complete genome sequence of Methylogaea oryzae strain JCM16910.</title>
        <authorList>
            <person name="Asakawa S."/>
        </authorList>
    </citation>
    <scope>NUCLEOTIDE SEQUENCE</scope>
    <source>
        <strain evidence="10">E10</strain>
    </source>
</reference>
<dbReference type="SUPFAM" id="SSF53383">
    <property type="entry name" value="PLP-dependent transferases"/>
    <property type="match status" value="1"/>
</dbReference>
<dbReference type="InterPro" id="IPR015422">
    <property type="entry name" value="PyrdxlP-dep_Trfase_small"/>
</dbReference>
<organism evidence="10 11">
    <name type="scientific">Methylogaea oryzae</name>
    <dbReference type="NCBI Taxonomy" id="1295382"/>
    <lineage>
        <taxon>Bacteria</taxon>
        <taxon>Pseudomonadati</taxon>
        <taxon>Pseudomonadota</taxon>
        <taxon>Gammaproteobacteria</taxon>
        <taxon>Methylococcales</taxon>
        <taxon>Methylococcaceae</taxon>
        <taxon>Methylogaea</taxon>
    </lineage>
</organism>
<keyword evidence="5 8" id="KW-0663">Pyridoxal phosphate</keyword>
<dbReference type="InterPro" id="IPR010970">
    <property type="entry name" value="Cys_dSase_SufS"/>
</dbReference>
<name>A0A8D4VSX6_9GAMM</name>
<evidence type="ECO:0000256" key="2">
    <source>
        <dbReference type="ARBA" id="ARBA00010447"/>
    </source>
</evidence>
<dbReference type="PROSITE" id="PS00595">
    <property type="entry name" value="AA_TRANSFER_CLASS_5"/>
    <property type="match status" value="1"/>
</dbReference>
<dbReference type="Proteomes" id="UP000824988">
    <property type="component" value="Chromosome"/>
</dbReference>
<evidence type="ECO:0000256" key="1">
    <source>
        <dbReference type="ARBA" id="ARBA00001933"/>
    </source>
</evidence>
<dbReference type="CDD" id="cd06453">
    <property type="entry name" value="SufS_like"/>
    <property type="match status" value="1"/>
</dbReference>
<evidence type="ECO:0000259" key="9">
    <source>
        <dbReference type="Pfam" id="PF00266"/>
    </source>
</evidence>
<dbReference type="Pfam" id="PF00266">
    <property type="entry name" value="Aminotran_5"/>
    <property type="match status" value="1"/>
</dbReference>
<dbReference type="InterPro" id="IPR015424">
    <property type="entry name" value="PyrdxlP-dep_Trfase"/>
</dbReference>
<keyword evidence="4 8" id="KW-0808">Transferase</keyword>
<evidence type="ECO:0000313" key="11">
    <source>
        <dbReference type="Proteomes" id="UP000824988"/>
    </source>
</evidence>
<dbReference type="GO" id="GO:0030170">
    <property type="term" value="F:pyridoxal phosphate binding"/>
    <property type="evidence" value="ECO:0007669"/>
    <property type="project" value="UniProtKB-UniRule"/>
</dbReference>
<evidence type="ECO:0000256" key="8">
    <source>
        <dbReference type="RuleBase" id="RU004506"/>
    </source>
</evidence>
<evidence type="ECO:0000256" key="3">
    <source>
        <dbReference type="ARBA" id="ARBA00012239"/>
    </source>
</evidence>
<dbReference type="GO" id="GO:0006534">
    <property type="term" value="P:cysteine metabolic process"/>
    <property type="evidence" value="ECO:0007669"/>
    <property type="project" value="UniProtKB-UniRule"/>
</dbReference>
<dbReference type="RefSeq" id="WP_054773031.1">
    <property type="nucleotide sequence ID" value="NZ_AP019782.1"/>
</dbReference>
<comment type="similarity">
    <text evidence="2 8">Belongs to the class-V pyridoxal-phosphate-dependent aminotransferase family. Csd subfamily.</text>
</comment>
<dbReference type="AlphaFoldDB" id="A0A8D4VSX6"/>
<keyword evidence="11" id="KW-1185">Reference proteome</keyword>
<comment type="catalytic activity">
    <reaction evidence="6 8">
        <text>(sulfur carrier)-H + L-cysteine = (sulfur carrier)-SH + L-alanine</text>
        <dbReference type="Rhea" id="RHEA:43892"/>
        <dbReference type="Rhea" id="RHEA-COMP:14737"/>
        <dbReference type="Rhea" id="RHEA-COMP:14739"/>
        <dbReference type="ChEBI" id="CHEBI:29917"/>
        <dbReference type="ChEBI" id="CHEBI:35235"/>
        <dbReference type="ChEBI" id="CHEBI:57972"/>
        <dbReference type="ChEBI" id="CHEBI:64428"/>
        <dbReference type="EC" id="2.8.1.7"/>
    </reaction>
</comment>
<dbReference type="KEGG" id="moz:MoryE10_25350"/>
<dbReference type="PANTHER" id="PTHR43586:SF8">
    <property type="entry name" value="CYSTEINE DESULFURASE 1, CHLOROPLASTIC"/>
    <property type="match status" value="1"/>
</dbReference>
<evidence type="ECO:0000256" key="7">
    <source>
        <dbReference type="RuleBase" id="RU004504"/>
    </source>
</evidence>
<feature type="domain" description="Aminotransferase class V" evidence="9">
    <location>
        <begin position="30"/>
        <end position="399"/>
    </location>
</feature>
<comment type="function">
    <text evidence="8">Catalyzes the removal of elemental sulfur and selenium atoms from L-cysteine, L-cystine, L-selenocysteine, and L-selenocystine to produce L-alanine.</text>
</comment>
<dbReference type="EMBL" id="AP019782">
    <property type="protein sequence ID" value="BBL71929.1"/>
    <property type="molecule type" value="Genomic_DNA"/>
</dbReference>
<evidence type="ECO:0000313" key="10">
    <source>
        <dbReference type="EMBL" id="BBL71929.1"/>
    </source>
</evidence>